<protein>
    <submittedName>
        <fullName evidence="1">Uncharacterized protein</fullName>
    </submittedName>
</protein>
<organism evidence="1 2">
    <name type="scientific">Hermetia illucens</name>
    <name type="common">Black soldier fly</name>
    <dbReference type="NCBI Taxonomy" id="343691"/>
    <lineage>
        <taxon>Eukaryota</taxon>
        <taxon>Metazoa</taxon>
        <taxon>Ecdysozoa</taxon>
        <taxon>Arthropoda</taxon>
        <taxon>Hexapoda</taxon>
        <taxon>Insecta</taxon>
        <taxon>Pterygota</taxon>
        <taxon>Neoptera</taxon>
        <taxon>Endopterygota</taxon>
        <taxon>Diptera</taxon>
        <taxon>Brachycera</taxon>
        <taxon>Stratiomyomorpha</taxon>
        <taxon>Stratiomyidae</taxon>
        <taxon>Hermetiinae</taxon>
        <taxon>Hermetia</taxon>
    </lineage>
</organism>
<gene>
    <name evidence="1" type="ORF">HERILL_LOCUS9990</name>
</gene>
<proteinExistence type="predicted"/>
<dbReference type="Proteomes" id="UP000594454">
    <property type="component" value="Chromosome 4"/>
</dbReference>
<dbReference type="EMBL" id="LR899012">
    <property type="protein sequence ID" value="CAD7087273.1"/>
    <property type="molecule type" value="Genomic_DNA"/>
</dbReference>
<sequence>MTSVGATNVIDIDIQSVPWCEGSDRQHSFAEVFQEFKLRDKPFFKDVFTLYNFLTYLRHKGRQNLIENKQIAALLYQTRVELEDASLEEINDLASIMDSVSGQRL</sequence>
<keyword evidence="2" id="KW-1185">Reference proteome</keyword>
<evidence type="ECO:0000313" key="2">
    <source>
        <dbReference type="Proteomes" id="UP000594454"/>
    </source>
</evidence>
<evidence type="ECO:0000313" key="1">
    <source>
        <dbReference type="EMBL" id="CAD7087273.1"/>
    </source>
</evidence>
<reference evidence="1 2" key="1">
    <citation type="submission" date="2020-11" db="EMBL/GenBank/DDBJ databases">
        <authorList>
            <person name="Wallbank WR R."/>
            <person name="Pardo Diaz C."/>
            <person name="Kozak K."/>
            <person name="Martin S."/>
            <person name="Jiggins C."/>
            <person name="Moest M."/>
            <person name="Warren A I."/>
            <person name="Generalovic N T."/>
            <person name="Byers J.R.P. K."/>
            <person name="Montejo-Kovacevich G."/>
            <person name="Yen C E."/>
        </authorList>
    </citation>
    <scope>NUCLEOTIDE SEQUENCE [LARGE SCALE GENOMIC DNA]</scope>
</reference>
<dbReference type="InParanoid" id="A0A7R8UUK3"/>
<dbReference type="AlphaFoldDB" id="A0A7R8UUK3"/>
<name>A0A7R8UUK3_HERIL</name>
<accession>A0A7R8UUK3</accession>